<keyword evidence="2" id="KW-0472">Membrane</keyword>
<evidence type="ECO:0000313" key="3">
    <source>
        <dbReference type="EMBL" id="GFZ88095.1"/>
    </source>
</evidence>
<keyword evidence="4" id="KW-1185">Reference proteome</keyword>
<name>A0A8J2XHE4_9FLAO</name>
<keyword evidence="2" id="KW-1133">Transmembrane helix</keyword>
<evidence type="ECO:0000313" key="4">
    <source>
        <dbReference type="Proteomes" id="UP000598120"/>
    </source>
</evidence>
<feature type="region of interest" description="Disordered" evidence="1">
    <location>
        <begin position="59"/>
        <end position="78"/>
    </location>
</feature>
<evidence type="ECO:0000256" key="2">
    <source>
        <dbReference type="SAM" id="Phobius"/>
    </source>
</evidence>
<dbReference type="AlphaFoldDB" id="A0A8J2XHE4"/>
<dbReference type="EMBL" id="BMIC01000003">
    <property type="protein sequence ID" value="GFZ88095.1"/>
    <property type="molecule type" value="Genomic_DNA"/>
</dbReference>
<protein>
    <recommendedName>
        <fullName evidence="5">DUF4129 domain-containing protein</fullName>
    </recommendedName>
</protein>
<evidence type="ECO:0000256" key="1">
    <source>
        <dbReference type="SAM" id="MobiDB-lite"/>
    </source>
</evidence>
<comment type="caution">
    <text evidence="3">The sequence shown here is derived from an EMBL/GenBank/DDBJ whole genome shotgun (WGS) entry which is preliminary data.</text>
</comment>
<dbReference type="Proteomes" id="UP000598120">
    <property type="component" value="Unassembled WGS sequence"/>
</dbReference>
<feature type="compositionally biased region" description="Low complexity" evidence="1">
    <location>
        <begin position="59"/>
        <end position="70"/>
    </location>
</feature>
<evidence type="ECO:0008006" key="5">
    <source>
        <dbReference type="Google" id="ProtNLM"/>
    </source>
</evidence>
<sequence>MRHILLSFLLVFIVETNYNRSFATSIAQEPQTERAFDKDFKDKYSGSKYNYEGKKVVNSSGEGNGSASGSEYKEDSPYIKEDNNSSNISVGFNPINTLFIIILILAVVYLAYTLLNDGSSGLFNSRSHKKLNKYGEITAENIENADIASLINDAENQNDYRLAIRYYYLLVLKTLAVKNYIKFEDDKTNADYLNEIESQKFSKGFAYTSYLYNYIWYGEFPLNTEQYSTAKSNFQNFLNQVK</sequence>
<reference evidence="3 4" key="1">
    <citation type="journal article" date="2014" name="Int. J. Syst. Evol. Microbiol.">
        <title>Complete genome sequence of Corynebacterium casei LMG S-19264T (=DSM 44701T), isolated from a smear-ripened cheese.</title>
        <authorList>
            <consortium name="US DOE Joint Genome Institute (JGI-PGF)"/>
            <person name="Walter F."/>
            <person name="Albersmeier A."/>
            <person name="Kalinowski J."/>
            <person name="Ruckert C."/>
        </authorList>
    </citation>
    <scope>NUCLEOTIDE SEQUENCE [LARGE SCALE GENOMIC DNA]</scope>
    <source>
        <strain evidence="3 4">CGMCC 1.15295</strain>
    </source>
</reference>
<proteinExistence type="predicted"/>
<feature type="transmembrane region" description="Helical" evidence="2">
    <location>
        <begin position="95"/>
        <end position="115"/>
    </location>
</feature>
<organism evidence="3 4">
    <name type="scientific">Aquaticitalea lipolytica</name>
    <dbReference type="NCBI Taxonomy" id="1247562"/>
    <lineage>
        <taxon>Bacteria</taxon>
        <taxon>Pseudomonadati</taxon>
        <taxon>Bacteroidota</taxon>
        <taxon>Flavobacteriia</taxon>
        <taxon>Flavobacteriales</taxon>
        <taxon>Flavobacteriaceae</taxon>
        <taxon>Aquaticitalea</taxon>
    </lineage>
</organism>
<gene>
    <name evidence="3" type="ORF">GCM10011531_19520</name>
</gene>
<keyword evidence="2" id="KW-0812">Transmembrane</keyword>
<accession>A0A8J2XHE4</accession>
<dbReference type="RefSeq" id="WP_188606184.1">
    <property type="nucleotide sequence ID" value="NZ_BMIC01000003.1"/>
</dbReference>